<dbReference type="OrthoDB" id="7061641at2"/>
<proteinExistence type="predicted"/>
<name>A0A545UHN9_9GAMM</name>
<dbReference type="EMBL" id="VIKS01000003">
    <property type="protein sequence ID" value="TQV88991.1"/>
    <property type="molecule type" value="Genomic_DNA"/>
</dbReference>
<dbReference type="Proteomes" id="UP000315439">
    <property type="component" value="Unassembled WGS sequence"/>
</dbReference>
<evidence type="ECO:0000313" key="2">
    <source>
        <dbReference type="Proteomes" id="UP000315439"/>
    </source>
</evidence>
<protein>
    <submittedName>
        <fullName evidence="1">YfiR family protein</fullName>
    </submittedName>
</protein>
<dbReference type="Pfam" id="PF13689">
    <property type="entry name" value="DUF4154"/>
    <property type="match status" value="3"/>
</dbReference>
<reference evidence="1 2" key="1">
    <citation type="submission" date="2019-07" db="EMBL/GenBank/DDBJ databases">
        <title>Draft genome for Aliikangiella sp. M105.</title>
        <authorList>
            <person name="Wang G."/>
        </authorList>
    </citation>
    <scope>NUCLEOTIDE SEQUENCE [LARGE SCALE GENOMIC DNA]</scope>
    <source>
        <strain evidence="1 2">M105</strain>
    </source>
</reference>
<sequence length="478" mass="53813">MKKATLVFICLVGICKPAVGVDKANENIARSLIVARLVSQIDWRQEIFAQKSSREFRLCVFDHYPSYGHFSKNLNGLSIRNVPIVVKNMTDRSNAVSCHVVYMNKPSNSEFSWFIKNNAANGALLVAEGRGYADRGAHLGLYIGKSNDFDFELNPDAFVQTQHKPPLEIFSLGKIVNNSTERKTQLMRSLINYTEWPGEIDGPFVLCSFQSDVFSVYSEFLLNDKSIKGRSVQTSKISKVEDAKKCHALILGEADEGKLRELVYHRDKLGGLLIGNAQSFGEKGTHYNLVPLQNEQNHRFEINLFAFEQTGHSPHFQLFNSAVVIEKDFPIFTQLLINLIQQTNWPGEEPKLSTVNLCIYRGEKEYDAIRYFLPVFKTRTQKIKLTSIISEDGMKACNAVLFVDIDSDEIAKLFSKSEEKSTLLITSRRDAAEFGIHYNLLVAAKRFTFELFSANLRGAGFVPQKTLIESGVVIGGNL</sequence>
<gene>
    <name evidence="1" type="ORF">FLL46_05525</name>
</gene>
<dbReference type="AlphaFoldDB" id="A0A545UHN9"/>
<dbReference type="RefSeq" id="WP_142892476.1">
    <property type="nucleotide sequence ID" value="NZ_ML660161.1"/>
</dbReference>
<keyword evidence="2" id="KW-1185">Reference proteome</keyword>
<accession>A0A545UHN9</accession>
<dbReference type="InterPro" id="IPR025293">
    <property type="entry name" value="YfiR/HmsC-like"/>
</dbReference>
<comment type="caution">
    <text evidence="1">The sequence shown here is derived from an EMBL/GenBank/DDBJ whole genome shotgun (WGS) entry which is preliminary data.</text>
</comment>
<evidence type="ECO:0000313" key="1">
    <source>
        <dbReference type="EMBL" id="TQV88991.1"/>
    </source>
</evidence>
<organism evidence="1 2">
    <name type="scientific">Aliikangiella coralliicola</name>
    <dbReference type="NCBI Taxonomy" id="2592383"/>
    <lineage>
        <taxon>Bacteria</taxon>
        <taxon>Pseudomonadati</taxon>
        <taxon>Pseudomonadota</taxon>
        <taxon>Gammaproteobacteria</taxon>
        <taxon>Oceanospirillales</taxon>
        <taxon>Pleioneaceae</taxon>
        <taxon>Aliikangiella</taxon>
    </lineage>
</organism>